<gene>
    <name evidence="3" type="ORF">PENTCL1PPCAC_7161</name>
</gene>
<reference evidence="3" key="1">
    <citation type="submission" date="2023-10" db="EMBL/GenBank/DDBJ databases">
        <title>Genome assembly of Pristionchus species.</title>
        <authorList>
            <person name="Yoshida K."/>
            <person name="Sommer R.J."/>
        </authorList>
    </citation>
    <scope>NUCLEOTIDE SEQUENCE</scope>
    <source>
        <strain evidence="3">RS0144</strain>
    </source>
</reference>
<keyword evidence="4" id="KW-1185">Reference proteome</keyword>
<protein>
    <submittedName>
        <fullName evidence="3">Uncharacterized protein</fullName>
    </submittedName>
</protein>
<proteinExistence type="predicted"/>
<evidence type="ECO:0000313" key="3">
    <source>
        <dbReference type="EMBL" id="GMS84986.1"/>
    </source>
</evidence>
<feature type="non-terminal residue" evidence="3">
    <location>
        <position position="343"/>
    </location>
</feature>
<feature type="compositionally biased region" description="Basic and acidic residues" evidence="2">
    <location>
        <begin position="189"/>
        <end position="206"/>
    </location>
</feature>
<evidence type="ECO:0000256" key="2">
    <source>
        <dbReference type="SAM" id="MobiDB-lite"/>
    </source>
</evidence>
<evidence type="ECO:0000313" key="4">
    <source>
        <dbReference type="Proteomes" id="UP001432027"/>
    </source>
</evidence>
<evidence type="ECO:0000256" key="1">
    <source>
        <dbReference type="SAM" id="Coils"/>
    </source>
</evidence>
<name>A0AAV5SNP3_9BILA</name>
<sequence>MPEMLFSFKKGYPCEEGGPYTWEEMNNLYESGYFRPQTEITVDDGRGKEFTRTIEEMMSMNSFGSIFIRASADESEENIRRHMPITEDEKDNEKIAEEKRTAKRIAFEEIKADALSRIPHDSPHRAHLEEIIEQFNKDEHEMKRRRSQWEFRELMAAKEKDAKRKEEEERKDRKRRIGARLKGWQAETEGQKEEKEREETARREVMKIIQQQEQPGTSGISPQSTSNPAFHASHPHNISSSVPSRFNVTVPLPPPTPPFNSTVPPPFALPMMPPFAPPPHFLHPNFPFPNFGAPPHLSHPSFLPPPNFPRPPPNIPSPLMNTPLPNYPPTLGIALVPMPPPPP</sequence>
<feature type="coiled-coil region" evidence="1">
    <location>
        <begin position="125"/>
        <end position="177"/>
    </location>
</feature>
<dbReference type="EMBL" id="BTSX01000002">
    <property type="protein sequence ID" value="GMS84986.1"/>
    <property type="molecule type" value="Genomic_DNA"/>
</dbReference>
<dbReference type="AlphaFoldDB" id="A0AAV5SNP3"/>
<keyword evidence="1" id="KW-0175">Coiled coil</keyword>
<feature type="region of interest" description="Disordered" evidence="2">
    <location>
        <begin position="181"/>
        <end position="242"/>
    </location>
</feature>
<accession>A0AAV5SNP3</accession>
<comment type="caution">
    <text evidence="3">The sequence shown here is derived from an EMBL/GenBank/DDBJ whole genome shotgun (WGS) entry which is preliminary data.</text>
</comment>
<dbReference type="Proteomes" id="UP001432027">
    <property type="component" value="Unassembled WGS sequence"/>
</dbReference>
<feature type="compositionally biased region" description="Polar residues" evidence="2">
    <location>
        <begin position="209"/>
        <end position="228"/>
    </location>
</feature>
<organism evidence="3 4">
    <name type="scientific">Pristionchus entomophagus</name>
    <dbReference type="NCBI Taxonomy" id="358040"/>
    <lineage>
        <taxon>Eukaryota</taxon>
        <taxon>Metazoa</taxon>
        <taxon>Ecdysozoa</taxon>
        <taxon>Nematoda</taxon>
        <taxon>Chromadorea</taxon>
        <taxon>Rhabditida</taxon>
        <taxon>Rhabditina</taxon>
        <taxon>Diplogasteromorpha</taxon>
        <taxon>Diplogasteroidea</taxon>
        <taxon>Neodiplogasteridae</taxon>
        <taxon>Pristionchus</taxon>
    </lineage>
</organism>